<comment type="caution">
    <text evidence="2">The sequence shown here is derived from an EMBL/GenBank/DDBJ whole genome shotgun (WGS) entry which is preliminary data.</text>
</comment>
<keyword evidence="1" id="KW-0472">Membrane</keyword>
<dbReference type="Proteomes" id="UP000562352">
    <property type="component" value="Unassembled WGS sequence"/>
</dbReference>
<name>A0A841D735_PLAVE</name>
<sequence length="35" mass="3934">MVGARLQDVDRPRRWLLPMVLALLVLFVVVGSLLS</sequence>
<evidence type="ECO:0000256" key="1">
    <source>
        <dbReference type="SAM" id="Phobius"/>
    </source>
</evidence>
<accession>A0A841D735</accession>
<evidence type="ECO:0000313" key="3">
    <source>
        <dbReference type="Proteomes" id="UP000562352"/>
    </source>
</evidence>
<keyword evidence="3" id="KW-1185">Reference proteome</keyword>
<protein>
    <submittedName>
        <fullName evidence="2">Uncharacterized protein</fullName>
    </submittedName>
</protein>
<dbReference type="AlphaFoldDB" id="A0A841D735"/>
<feature type="transmembrane region" description="Helical" evidence="1">
    <location>
        <begin position="15"/>
        <end position="34"/>
    </location>
</feature>
<evidence type="ECO:0000313" key="2">
    <source>
        <dbReference type="EMBL" id="MBB5965289.1"/>
    </source>
</evidence>
<organism evidence="2 3">
    <name type="scientific">Planomonospora venezuelensis</name>
    <dbReference type="NCBI Taxonomy" id="1999"/>
    <lineage>
        <taxon>Bacteria</taxon>
        <taxon>Bacillati</taxon>
        <taxon>Actinomycetota</taxon>
        <taxon>Actinomycetes</taxon>
        <taxon>Streptosporangiales</taxon>
        <taxon>Streptosporangiaceae</taxon>
        <taxon>Planomonospora</taxon>
    </lineage>
</organism>
<dbReference type="EMBL" id="JACHJJ010000016">
    <property type="protein sequence ID" value="MBB5965289.1"/>
    <property type="molecule type" value="Genomic_DNA"/>
</dbReference>
<keyword evidence="1" id="KW-1133">Transmembrane helix</keyword>
<keyword evidence="1" id="KW-0812">Transmembrane</keyword>
<proteinExistence type="predicted"/>
<reference evidence="2 3" key="1">
    <citation type="submission" date="2020-08" db="EMBL/GenBank/DDBJ databases">
        <title>Genomic Encyclopedia of Type Strains, Phase III (KMG-III): the genomes of soil and plant-associated and newly described type strains.</title>
        <authorList>
            <person name="Whitman W."/>
        </authorList>
    </citation>
    <scope>NUCLEOTIDE SEQUENCE [LARGE SCALE GENOMIC DNA]</scope>
    <source>
        <strain evidence="2 3">CECT 3303</strain>
    </source>
</reference>
<gene>
    <name evidence="2" type="ORF">FHS22_004577</name>
</gene>